<feature type="non-terminal residue" evidence="1">
    <location>
        <position position="77"/>
    </location>
</feature>
<feature type="non-terminal residue" evidence="1">
    <location>
        <position position="1"/>
    </location>
</feature>
<evidence type="ECO:0000313" key="2">
    <source>
        <dbReference type="Proteomes" id="UP001432027"/>
    </source>
</evidence>
<evidence type="ECO:0000313" key="1">
    <source>
        <dbReference type="EMBL" id="GMS87744.1"/>
    </source>
</evidence>
<reference evidence="1" key="1">
    <citation type="submission" date="2023-10" db="EMBL/GenBank/DDBJ databases">
        <title>Genome assembly of Pristionchus species.</title>
        <authorList>
            <person name="Yoshida K."/>
            <person name="Sommer R.J."/>
        </authorList>
    </citation>
    <scope>NUCLEOTIDE SEQUENCE</scope>
    <source>
        <strain evidence="1">RS0144</strain>
    </source>
</reference>
<accession>A0AAV5T5E1</accession>
<sequence length="77" mass="8094">RDQRSKIEDHRLSTTRGAELVQVHAQQTVDQLGVGSLADGGQLAQVHSYESVDQLGIGALVHGHRVVGLLSGVEVGG</sequence>
<organism evidence="1 2">
    <name type="scientific">Pristionchus entomophagus</name>
    <dbReference type="NCBI Taxonomy" id="358040"/>
    <lineage>
        <taxon>Eukaryota</taxon>
        <taxon>Metazoa</taxon>
        <taxon>Ecdysozoa</taxon>
        <taxon>Nematoda</taxon>
        <taxon>Chromadorea</taxon>
        <taxon>Rhabditida</taxon>
        <taxon>Rhabditina</taxon>
        <taxon>Diplogasteromorpha</taxon>
        <taxon>Diplogasteroidea</taxon>
        <taxon>Neodiplogasteridae</taxon>
        <taxon>Pristionchus</taxon>
    </lineage>
</organism>
<dbReference type="AlphaFoldDB" id="A0AAV5T5E1"/>
<gene>
    <name evidence="1" type="ORF">PENTCL1PPCAC_9919</name>
</gene>
<dbReference type="EMBL" id="BTSX01000003">
    <property type="protein sequence ID" value="GMS87744.1"/>
    <property type="molecule type" value="Genomic_DNA"/>
</dbReference>
<proteinExistence type="predicted"/>
<comment type="caution">
    <text evidence="1">The sequence shown here is derived from an EMBL/GenBank/DDBJ whole genome shotgun (WGS) entry which is preliminary data.</text>
</comment>
<keyword evidence="2" id="KW-1185">Reference proteome</keyword>
<dbReference type="Proteomes" id="UP001432027">
    <property type="component" value="Unassembled WGS sequence"/>
</dbReference>
<protein>
    <submittedName>
        <fullName evidence="1">Uncharacterized protein</fullName>
    </submittedName>
</protein>
<name>A0AAV5T5E1_9BILA</name>